<dbReference type="EC" id="2.7.7.13" evidence="3"/>
<evidence type="ECO:0000256" key="5">
    <source>
        <dbReference type="ARBA" id="ARBA00022695"/>
    </source>
</evidence>
<dbReference type="CDD" id="cd02213">
    <property type="entry name" value="cupin_PMI_typeII_C"/>
    <property type="match status" value="1"/>
</dbReference>
<dbReference type="Proteomes" id="UP001168167">
    <property type="component" value="Unassembled WGS sequence"/>
</dbReference>
<dbReference type="PANTHER" id="PTHR46390">
    <property type="entry name" value="MANNOSE-1-PHOSPHATE GUANYLYLTRANSFERASE"/>
    <property type="match status" value="1"/>
</dbReference>
<dbReference type="Gene3D" id="2.60.120.10">
    <property type="entry name" value="Jelly Rolls"/>
    <property type="match status" value="1"/>
</dbReference>
<evidence type="ECO:0000313" key="13">
    <source>
        <dbReference type="EMBL" id="MDM5147608.1"/>
    </source>
</evidence>
<keyword evidence="4 13" id="KW-0808">Transferase</keyword>
<dbReference type="InterPro" id="IPR049577">
    <property type="entry name" value="GMPP_N"/>
</dbReference>
<dbReference type="PANTHER" id="PTHR46390:SF1">
    <property type="entry name" value="MANNOSE-1-PHOSPHATE GUANYLYLTRANSFERASE"/>
    <property type="match status" value="1"/>
</dbReference>
<evidence type="ECO:0000313" key="14">
    <source>
        <dbReference type="Proteomes" id="UP001168167"/>
    </source>
</evidence>
<keyword evidence="7" id="KW-0342">GTP-binding</keyword>
<comment type="pathway">
    <text evidence="1">Nucleotide-sugar biosynthesis; GDP-alpha-D-mannose biosynthesis; GDP-alpha-D-mannose from alpha-D-mannose 1-phosphate (GTP route): step 1/1.</text>
</comment>
<keyword evidence="13" id="KW-0413">Isomerase</keyword>
<dbReference type="InterPro" id="IPR006375">
    <property type="entry name" value="Man1P_GuaTrfase/Man6P_Isoase"/>
</dbReference>
<dbReference type="GO" id="GO:0004476">
    <property type="term" value="F:mannose-6-phosphate isomerase activity"/>
    <property type="evidence" value="ECO:0007669"/>
    <property type="project" value="UniProtKB-EC"/>
</dbReference>
<comment type="caution">
    <text evidence="13">The sequence shown here is derived from an EMBL/GenBank/DDBJ whole genome shotgun (WGS) entry which is preliminary data.</text>
</comment>
<evidence type="ECO:0000256" key="9">
    <source>
        <dbReference type="RuleBase" id="RU004190"/>
    </source>
</evidence>
<dbReference type="NCBIfam" id="TIGR01479">
    <property type="entry name" value="GMP_PMI"/>
    <property type="match status" value="1"/>
</dbReference>
<keyword evidence="5 13" id="KW-0548">Nucleotidyltransferase</keyword>
<gene>
    <name evidence="13" type="ORF">NQX30_04390</name>
</gene>
<proteinExistence type="inferred from homology"/>
<dbReference type="InterPro" id="IPR001538">
    <property type="entry name" value="Man6P_isomerase-2_C"/>
</dbReference>
<reference evidence="13" key="2">
    <citation type="journal article" date="2023" name="Microbiome">
        <title>Synthase-selected sorting approach identifies a beta-lactone synthase in a nudibranch symbiotic bacterium.</title>
        <authorList>
            <person name="Dzunkova M."/>
            <person name="La Clair J.J."/>
            <person name="Tyml T."/>
            <person name="Doud D."/>
            <person name="Schulz F."/>
            <person name="Piquer-Esteban S."/>
            <person name="Porcel Sanchis D."/>
            <person name="Osborn A."/>
            <person name="Robinson D."/>
            <person name="Louie K.B."/>
            <person name="Bowen B.P."/>
            <person name="Bowers R.M."/>
            <person name="Lee J."/>
            <person name="Arnau V."/>
            <person name="Diaz-Villanueva W."/>
            <person name="Stepanauskas R."/>
            <person name="Gosliner T."/>
            <person name="Date S.V."/>
            <person name="Northen T.R."/>
            <person name="Cheng J.F."/>
            <person name="Burkart M.D."/>
            <person name="Woyke T."/>
        </authorList>
    </citation>
    <scope>NUCLEOTIDE SEQUENCE</scope>
    <source>
        <strain evidence="13">Df01</strain>
    </source>
</reference>
<dbReference type="SUPFAM" id="SSF51182">
    <property type="entry name" value="RmlC-like cupins"/>
    <property type="match status" value="1"/>
</dbReference>
<dbReference type="InterPro" id="IPR054566">
    <property type="entry name" value="ManC/GMP-like_b-helix"/>
</dbReference>
<feature type="domain" description="MannoseP isomerase/GMP-like beta-helix" evidence="12">
    <location>
        <begin position="310"/>
        <end position="362"/>
    </location>
</feature>
<evidence type="ECO:0000259" key="12">
    <source>
        <dbReference type="Pfam" id="PF22640"/>
    </source>
</evidence>
<evidence type="ECO:0000256" key="7">
    <source>
        <dbReference type="ARBA" id="ARBA00023134"/>
    </source>
</evidence>
<dbReference type="Pfam" id="PF22640">
    <property type="entry name" value="ManC_GMP_beta-helix"/>
    <property type="match status" value="1"/>
</dbReference>
<evidence type="ECO:0000259" key="10">
    <source>
        <dbReference type="Pfam" id="PF00483"/>
    </source>
</evidence>
<dbReference type="SUPFAM" id="SSF53448">
    <property type="entry name" value="Nucleotide-diphospho-sugar transferases"/>
    <property type="match status" value="1"/>
</dbReference>
<evidence type="ECO:0000256" key="1">
    <source>
        <dbReference type="ARBA" id="ARBA00004823"/>
    </source>
</evidence>
<dbReference type="GO" id="GO:0004475">
    <property type="term" value="F:mannose-1-phosphate guanylyltransferase (GTP) activity"/>
    <property type="evidence" value="ECO:0007669"/>
    <property type="project" value="UniProtKB-EC"/>
</dbReference>
<feature type="domain" description="Nucleotidyl transferase" evidence="10">
    <location>
        <begin position="11"/>
        <end position="299"/>
    </location>
</feature>
<evidence type="ECO:0000256" key="8">
    <source>
        <dbReference type="ARBA" id="ARBA00047343"/>
    </source>
</evidence>
<evidence type="ECO:0000256" key="2">
    <source>
        <dbReference type="ARBA" id="ARBA00006115"/>
    </source>
</evidence>
<evidence type="ECO:0000256" key="3">
    <source>
        <dbReference type="ARBA" id="ARBA00012387"/>
    </source>
</evidence>
<dbReference type="Pfam" id="PF00483">
    <property type="entry name" value="NTP_transferase"/>
    <property type="match status" value="1"/>
</dbReference>
<dbReference type="EMBL" id="JANQAO010000002">
    <property type="protein sequence ID" value="MDM5147608.1"/>
    <property type="molecule type" value="Genomic_DNA"/>
</dbReference>
<evidence type="ECO:0000256" key="6">
    <source>
        <dbReference type="ARBA" id="ARBA00022741"/>
    </source>
</evidence>
<dbReference type="InterPro" id="IPR011051">
    <property type="entry name" value="RmlC_Cupin_sf"/>
</dbReference>
<dbReference type="Pfam" id="PF01050">
    <property type="entry name" value="MannoseP_isomer"/>
    <property type="match status" value="1"/>
</dbReference>
<dbReference type="InterPro" id="IPR014710">
    <property type="entry name" value="RmlC-like_jellyroll"/>
</dbReference>
<keyword evidence="14" id="KW-1185">Reference proteome</keyword>
<organism evidence="13 14">
    <name type="scientific">Candidatus Doriopsillibacter californiensis</name>
    <dbReference type="NCBI Taxonomy" id="2970740"/>
    <lineage>
        <taxon>Bacteria</taxon>
        <taxon>Pseudomonadati</taxon>
        <taxon>Pseudomonadota</taxon>
        <taxon>Gammaproteobacteria</taxon>
        <taxon>Candidatus Tethybacterales</taxon>
        <taxon>Candidatus Persebacteraceae</taxon>
        <taxon>Candidatus Doriopsillibacter</taxon>
    </lineage>
</organism>
<protein>
    <recommendedName>
        <fullName evidence="3">mannose-1-phosphate guanylyltransferase</fullName>
        <ecNumber evidence="3">2.7.7.13</ecNumber>
    </recommendedName>
</protein>
<keyword evidence="6" id="KW-0547">Nucleotide-binding</keyword>
<comment type="similarity">
    <text evidence="2 9">Belongs to the mannose-6-phosphate isomerase type 2 family.</text>
</comment>
<evidence type="ECO:0000256" key="4">
    <source>
        <dbReference type="ARBA" id="ARBA00022679"/>
    </source>
</evidence>
<feature type="domain" description="Mannose-6-phosphate isomerase type II C-terminal" evidence="11">
    <location>
        <begin position="366"/>
        <end position="480"/>
    </location>
</feature>
<dbReference type="CDD" id="cd02509">
    <property type="entry name" value="GDP-M1P_Guanylyltransferase"/>
    <property type="match status" value="1"/>
</dbReference>
<accession>A0ABT7QLL2</accession>
<dbReference type="InterPro" id="IPR029044">
    <property type="entry name" value="Nucleotide-diphossugar_trans"/>
</dbReference>
<comment type="catalytic activity">
    <reaction evidence="8">
        <text>alpha-D-mannose 1-phosphate + GTP + H(+) = GDP-alpha-D-mannose + diphosphate</text>
        <dbReference type="Rhea" id="RHEA:15229"/>
        <dbReference type="ChEBI" id="CHEBI:15378"/>
        <dbReference type="ChEBI" id="CHEBI:33019"/>
        <dbReference type="ChEBI" id="CHEBI:37565"/>
        <dbReference type="ChEBI" id="CHEBI:57527"/>
        <dbReference type="ChEBI" id="CHEBI:58409"/>
        <dbReference type="EC" id="2.7.7.13"/>
    </reaction>
</comment>
<dbReference type="InterPro" id="IPR005835">
    <property type="entry name" value="NTP_transferase_dom"/>
</dbReference>
<dbReference type="Gene3D" id="3.90.550.10">
    <property type="entry name" value="Spore Coat Polysaccharide Biosynthesis Protein SpsA, Chain A"/>
    <property type="match status" value="1"/>
</dbReference>
<evidence type="ECO:0000259" key="11">
    <source>
        <dbReference type="Pfam" id="PF01050"/>
    </source>
</evidence>
<sequence length="485" mass="53177">MITSIDTPFIPVIICGGSGSRLWPRSRITHPKPFISPLGGGKSLLDMTYARLCNASIKPAAVLTVTAADSMFMCEQSASDNAPQAPHFFIGEPAGRNTAPAIALAAVWIQQRFGNNALLLALPADHLVKNTIAFWRAADSALQAAKQGHLALLGVTPTYPATGYGYIECAPQISIANTEDCFPVRRFVEKPPLEDATTFVQDGNFYWNTGIFCFTPRTLMEEMPQTAVDIMPPLQALAKTAPTDNNRWLPDTPLHAQFPNISFDYAVMEKTKKAAMAVVAGAEWNDVGSWHSLGETLPADTRGNRTDGDTLLIDCDNCLVAGGGRLIAGIALKNLHIIDSPDALLVANADSAERTREVFDQLRATNRDEATTPATVHRPWGTYTVLEESHSHKVKRIEVLPGAQLSLQSHQHRSEHWTTVTGTMTIVIGERTFDMETNQSCYISQGEKHRMANRTDQPASIIEVQVGDYFGEDDIIRYEDLYGRI</sequence>
<name>A0ABT7QLL2_9GAMM</name>
<reference evidence="13" key="1">
    <citation type="submission" date="2022-08" db="EMBL/GenBank/DDBJ databases">
        <authorList>
            <person name="Dzunkova M."/>
            <person name="La Clair J."/>
            <person name="Tyml T."/>
            <person name="Doud D."/>
            <person name="Schulz F."/>
            <person name="Piquer S."/>
            <person name="Porcel Sanchis D."/>
            <person name="Osborn A."/>
            <person name="Robinson D."/>
            <person name="Louie K.B."/>
            <person name="Bowen B.P."/>
            <person name="Bowers R."/>
            <person name="Lee J."/>
            <person name="Arnau Llombart V."/>
            <person name="Diaz Villanueva W."/>
            <person name="Gosliner T."/>
            <person name="Northen T."/>
            <person name="Cheng J.-F."/>
            <person name="Burkart M.D."/>
            <person name="Woyke T."/>
        </authorList>
    </citation>
    <scope>NUCLEOTIDE SEQUENCE</scope>
    <source>
        <strain evidence="13">Df01</strain>
    </source>
</reference>
<dbReference type="InterPro" id="IPR051161">
    <property type="entry name" value="Mannose-6P_isomerase_type2"/>
</dbReference>